<organism evidence="1 2">
    <name type="scientific">Paragemmobacter amnigenus</name>
    <dbReference type="NCBI Taxonomy" id="2852097"/>
    <lineage>
        <taxon>Bacteria</taxon>
        <taxon>Pseudomonadati</taxon>
        <taxon>Pseudomonadota</taxon>
        <taxon>Alphaproteobacteria</taxon>
        <taxon>Rhodobacterales</taxon>
        <taxon>Paracoccaceae</taxon>
        <taxon>Paragemmobacter</taxon>
    </lineage>
</organism>
<proteinExistence type="predicted"/>
<reference evidence="1 2" key="1">
    <citation type="submission" date="2021-06" db="EMBL/GenBank/DDBJ databases">
        <title>Rhodobacteraceae bacterium strain HSP-20.</title>
        <authorList>
            <person name="Chen W.-M."/>
        </authorList>
    </citation>
    <scope>NUCLEOTIDE SEQUENCE [LARGE SCALE GENOMIC DNA]</scope>
    <source>
        <strain evidence="1 2">HSP-20</strain>
    </source>
</reference>
<keyword evidence="2" id="KW-1185">Reference proteome</keyword>
<evidence type="ECO:0000313" key="1">
    <source>
        <dbReference type="EMBL" id="MBU9699941.1"/>
    </source>
</evidence>
<evidence type="ECO:0000313" key="2">
    <source>
        <dbReference type="Proteomes" id="UP000731907"/>
    </source>
</evidence>
<protein>
    <recommendedName>
        <fullName evidence="3">DUF3576 domain-containing protein</fullName>
    </recommendedName>
</protein>
<evidence type="ECO:0008006" key="3">
    <source>
        <dbReference type="Google" id="ProtNLM"/>
    </source>
</evidence>
<dbReference type="EMBL" id="JAAATX020000016">
    <property type="protein sequence ID" value="MBU9699941.1"/>
    <property type="molecule type" value="Genomic_DNA"/>
</dbReference>
<gene>
    <name evidence="1" type="ORF">GU927_019035</name>
</gene>
<dbReference type="PROSITE" id="PS51257">
    <property type="entry name" value="PROKAR_LIPOPROTEIN"/>
    <property type="match status" value="1"/>
</dbReference>
<accession>A0ABS6J864</accession>
<dbReference type="RefSeq" id="WP_161763997.1">
    <property type="nucleotide sequence ID" value="NZ_JAAATX020000016.1"/>
</dbReference>
<sequence length="152" mass="16362">MKRRVLLGLGAAALVASCGRIRDSRLNPFNWFGGARRREQVAQDPVTAQDPRLLVAEVVSLSVDPYSGGAIVRAKGIPPSQGWWDAELVARPIDENGVLVYDFRVFPPVTETPAGSPRSREITVGVSISSVKLDGVNEIVVQGANNALSSRR</sequence>
<name>A0ABS6J864_9RHOB</name>
<comment type="caution">
    <text evidence="1">The sequence shown here is derived from an EMBL/GenBank/DDBJ whole genome shotgun (WGS) entry which is preliminary data.</text>
</comment>
<dbReference type="Proteomes" id="UP000731907">
    <property type="component" value="Unassembled WGS sequence"/>
</dbReference>